<feature type="transmembrane region" description="Helical" evidence="1">
    <location>
        <begin position="59"/>
        <end position="78"/>
    </location>
</feature>
<proteinExistence type="predicted"/>
<dbReference type="EMBL" id="GEDG01032872">
    <property type="protein sequence ID" value="JAP10578.1"/>
    <property type="molecule type" value="Transcribed_RNA"/>
</dbReference>
<sequence>MSPKLSITSKINGGEESSDMEDIECFYIGFVVSFGAILLGLAAVLCFNTHWRKAWFRMIEALMFVVTISFGTTCYTHQEYMV</sequence>
<name>A0A0V0GQQ1_SOLCH</name>
<protein>
    <submittedName>
        <fullName evidence="2">Putative ovule protein</fullName>
    </submittedName>
</protein>
<evidence type="ECO:0000313" key="2">
    <source>
        <dbReference type="EMBL" id="JAP10578.1"/>
    </source>
</evidence>
<dbReference type="AlphaFoldDB" id="A0A0V0GQQ1"/>
<feature type="transmembrane region" description="Helical" evidence="1">
    <location>
        <begin position="26"/>
        <end position="47"/>
    </location>
</feature>
<evidence type="ECO:0000256" key="1">
    <source>
        <dbReference type="SAM" id="Phobius"/>
    </source>
</evidence>
<keyword evidence="1" id="KW-0812">Transmembrane</keyword>
<keyword evidence="1" id="KW-1133">Transmembrane helix</keyword>
<organism evidence="2">
    <name type="scientific">Solanum chacoense</name>
    <name type="common">Chaco potato</name>
    <dbReference type="NCBI Taxonomy" id="4108"/>
    <lineage>
        <taxon>Eukaryota</taxon>
        <taxon>Viridiplantae</taxon>
        <taxon>Streptophyta</taxon>
        <taxon>Embryophyta</taxon>
        <taxon>Tracheophyta</taxon>
        <taxon>Spermatophyta</taxon>
        <taxon>Magnoliopsida</taxon>
        <taxon>eudicotyledons</taxon>
        <taxon>Gunneridae</taxon>
        <taxon>Pentapetalae</taxon>
        <taxon>asterids</taxon>
        <taxon>lamiids</taxon>
        <taxon>Solanales</taxon>
        <taxon>Solanaceae</taxon>
        <taxon>Solanoideae</taxon>
        <taxon>Solaneae</taxon>
        <taxon>Solanum</taxon>
    </lineage>
</organism>
<reference evidence="2" key="1">
    <citation type="submission" date="2015-12" db="EMBL/GenBank/DDBJ databases">
        <title>Gene expression during late stages of embryo sac development: a critical building block for successful pollen-pistil interactions.</title>
        <authorList>
            <person name="Liu Y."/>
            <person name="Joly V."/>
            <person name="Sabar M."/>
            <person name="Matton D.P."/>
        </authorList>
    </citation>
    <scope>NUCLEOTIDE SEQUENCE</scope>
</reference>
<accession>A0A0V0GQQ1</accession>
<keyword evidence="1" id="KW-0472">Membrane</keyword>